<name>A0A8C7ZJ89_9TELE</name>
<protein>
    <recommendedName>
        <fullName evidence="3">ODAD1 central coiled coil region domain-containing protein</fullName>
    </recommendedName>
</protein>
<evidence type="ECO:0000256" key="1">
    <source>
        <dbReference type="ARBA" id="ARBA00023054"/>
    </source>
</evidence>
<dbReference type="GO" id="GO:0097542">
    <property type="term" value="C:ciliary tip"/>
    <property type="evidence" value="ECO:0007669"/>
    <property type="project" value="TreeGrafter"/>
</dbReference>
<dbReference type="GO" id="GO:0003341">
    <property type="term" value="P:cilium movement"/>
    <property type="evidence" value="ECO:0007669"/>
    <property type="project" value="InterPro"/>
</dbReference>
<dbReference type="Proteomes" id="UP000694383">
    <property type="component" value="Unplaced"/>
</dbReference>
<dbReference type="InterPro" id="IPR033192">
    <property type="entry name" value="ODAD3"/>
</dbReference>
<reference evidence="4" key="2">
    <citation type="submission" date="2025-09" db="UniProtKB">
        <authorList>
            <consortium name="Ensembl"/>
        </authorList>
    </citation>
    <scope>IDENTIFICATION</scope>
</reference>
<organism evidence="4 5">
    <name type="scientific">Oryzias sinensis</name>
    <name type="common">Chinese medaka</name>
    <dbReference type="NCBI Taxonomy" id="183150"/>
    <lineage>
        <taxon>Eukaryota</taxon>
        <taxon>Metazoa</taxon>
        <taxon>Chordata</taxon>
        <taxon>Craniata</taxon>
        <taxon>Vertebrata</taxon>
        <taxon>Euteleostomi</taxon>
        <taxon>Actinopterygii</taxon>
        <taxon>Neopterygii</taxon>
        <taxon>Teleostei</taxon>
        <taxon>Neoteleostei</taxon>
        <taxon>Acanthomorphata</taxon>
        <taxon>Ovalentaria</taxon>
        <taxon>Atherinomorphae</taxon>
        <taxon>Beloniformes</taxon>
        <taxon>Adrianichthyidae</taxon>
        <taxon>Oryziinae</taxon>
        <taxon>Oryzias</taxon>
    </lineage>
</organism>
<evidence type="ECO:0000313" key="5">
    <source>
        <dbReference type="Proteomes" id="UP000694383"/>
    </source>
</evidence>
<dbReference type="InterPro" id="IPR049258">
    <property type="entry name" value="ODAD1_CC"/>
</dbReference>
<evidence type="ECO:0000256" key="2">
    <source>
        <dbReference type="SAM" id="Coils"/>
    </source>
</evidence>
<feature type="domain" description="ODAD1 central coiled coil region" evidence="3">
    <location>
        <begin position="217"/>
        <end position="355"/>
    </location>
</feature>
<evidence type="ECO:0000259" key="3">
    <source>
        <dbReference type="Pfam" id="PF21773"/>
    </source>
</evidence>
<sequence length="475" mass="54824">MWKLRQFSCDREAVGQRRVDGRSVSLERGCSELLKNLFSLLDLDLSRLPEFIFATHATLQQQVFSKTKRLNALKHTTKTLQQRLDELKTEQERLKQQRSSEAEEDAVVATTPICQRLTGLRKLMPHGVSSPQTLRRLENSLETPRLKLRLAQSIMASTQKLINHFQDQSLTHEGQLDALETEILKERGKLQKLQIRKRNAQLLKDGCQLQPDEMSIEAQDSSSSLADEEKTVASAYEEAFRLIKDCTGITDVEDLVECFVSQRDTLNTLESLMMKEKKEELELAEQLTLLEKELEEVKHQGAALLFSEQEHQEERRRQLEALQQRCDVTKRRLDSLEITLSTARNGVECLAQKLQHIELQTANEVPPDSPEFILELLTTCTRKLQLLYEQLEGKDLDAIMKEMKKDKVSDTRTHVHIYTHRQQHVPTLCFLLVYKDVRGVDEDTIASRETLKKKSQLIAESNAKKNPWKKKTTRM</sequence>
<dbReference type="Ensembl" id="ENSOSIT00000046724.1">
    <property type="protein sequence ID" value="ENSOSIP00000044406.1"/>
    <property type="gene ID" value="ENSOSIG00000021233.1"/>
</dbReference>
<dbReference type="PANTHER" id="PTHR46518">
    <property type="entry name" value="COILED-COIL DOMAIN-CONTAINING PROTEIN 151"/>
    <property type="match status" value="1"/>
</dbReference>
<feature type="coiled-coil region" evidence="2">
    <location>
        <begin position="273"/>
        <end position="339"/>
    </location>
</feature>
<keyword evidence="1 2" id="KW-0175">Coiled coil</keyword>
<dbReference type="GeneTree" id="ENSGT01030000234857"/>
<dbReference type="PANTHER" id="PTHR46518:SF1">
    <property type="entry name" value="OUTER DYNEIN ARM-DOCKING COMPLEX SUBUNIT 3"/>
    <property type="match status" value="1"/>
</dbReference>
<dbReference type="Pfam" id="PF21773">
    <property type="entry name" value="ODAD1_CC"/>
    <property type="match status" value="1"/>
</dbReference>
<evidence type="ECO:0000313" key="4">
    <source>
        <dbReference type="Ensembl" id="ENSOSIP00000044406.1"/>
    </source>
</evidence>
<keyword evidence="5" id="KW-1185">Reference proteome</keyword>
<accession>A0A8C7ZJ89</accession>
<reference evidence="4" key="1">
    <citation type="submission" date="2025-08" db="UniProtKB">
        <authorList>
            <consortium name="Ensembl"/>
        </authorList>
    </citation>
    <scope>IDENTIFICATION</scope>
</reference>
<dbReference type="GO" id="GO:0036064">
    <property type="term" value="C:ciliary basal body"/>
    <property type="evidence" value="ECO:0007669"/>
    <property type="project" value="TreeGrafter"/>
</dbReference>
<dbReference type="AlphaFoldDB" id="A0A8C7ZJ89"/>
<proteinExistence type="predicted"/>
<dbReference type="GO" id="GO:0035253">
    <property type="term" value="C:ciliary rootlet"/>
    <property type="evidence" value="ECO:0007669"/>
    <property type="project" value="TreeGrafter"/>
</dbReference>
<dbReference type="GO" id="GO:0036158">
    <property type="term" value="P:outer dynein arm assembly"/>
    <property type="evidence" value="ECO:0007669"/>
    <property type="project" value="InterPro"/>
</dbReference>
<feature type="coiled-coil region" evidence="2">
    <location>
        <begin position="70"/>
        <end position="104"/>
    </location>
</feature>